<feature type="domain" description="DUF6460" evidence="2">
    <location>
        <begin position="54"/>
        <end position="87"/>
    </location>
</feature>
<dbReference type="Pfam" id="PF20061">
    <property type="entry name" value="DUF6460"/>
    <property type="match status" value="1"/>
</dbReference>
<evidence type="ECO:0000313" key="4">
    <source>
        <dbReference type="Proteomes" id="UP000186406"/>
    </source>
</evidence>
<feature type="transmembrane region" description="Helical" evidence="1">
    <location>
        <begin position="17"/>
        <end position="35"/>
    </location>
</feature>
<dbReference type="RefSeq" id="WP_073627427.1">
    <property type="nucleotide sequence ID" value="NZ_FRXO01000003.1"/>
</dbReference>
<organism evidence="3 4">
    <name type="scientific">Pseudoxanthobacter soli DSM 19599</name>
    <dbReference type="NCBI Taxonomy" id="1123029"/>
    <lineage>
        <taxon>Bacteria</taxon>
        <taxon>Pseudomonadati</taxon>
        <taxon>Pseudomonadota</taxon>
        <taxon>Alphaproteobacteria</taxon>
        <taxon>Hyphomicrobiales</taxon>
        <taxon>Segnochrobactraceae</taxon>
        <taxon>Pseudoxanthobacter</taxon>
    </lineage>
</organism>
<keyword evidence="4" id="KW-1185">Reference proteome</keyword>
<accession>A0A1M7ZGX6</accession>
<dbReference type="AlphaFoldDB" id="A0A1M7ZGX6"/>
<dbReference type="EMBL" id="FRXO01000003">
    <property type="protein sequence ID" value="SHO64127.1"/>
    <property type="molecule type" value="Genomic_DNA"/>
</dbReference>
<keyword evidence="1" id="KW-0472">Membrane</keyword>
<protein>
    <recommendedName>
        <fullName evidence="2">DUF6460 domain-containing protein</fullName>
    </recommendedName>
</protein>
<evidence type="ECO:0000256" key="1">
    <source>
        <dbReference type="SAM" id="Phobius"/>
    </source>
</evidence>
<dbReference type="OrthoDB" id="8480887at2"/>
<evidence type="ECO:0000313" key="3">
    <source>
        <dbReference type="EMBL" id="SHO64127.1"/>
    </source>
</evidence>
<dbReference type="STRING" id="1123029.SAMN02745172_01598"/>
<reference evidence="3 4" key="1">
    <citation type="submission" date="2016-12" db="EMBL/GenBank/DDBJ databases">
        <authorList>
            <person name="Song W.-J."/>
            <person name="Kurnit D.M."/>
        </authorList>
    </citation>
    <scope>NUCLEOTIDE SEQUENCE [LARGE SCALE GENOMIC DNA]</scope>
    <source>
        <strain evidence="3 4">DSM 19599</strain>
    </source>
</reference>
<feature type="transmembrane region" description="Helical" evidence="1">
    <location>
        <begin position="64"/>
        <end position="85"/>
    </location>
</feature>
<dbReference type="Proteomes" id="UP000186406">
    <property type="component" value="Unassembled WGS sequence"/>
</dbReference>
<dbReference type="InterPro" id="IPR045594">
    <property type="entry name" value="DUF6460"/>
</dbReference>
<evidence type="ECO:0000259" key="2">
    <source>
        <dbReference type="Pfam" id="PF20061"/>
    </source>
</evidence>
<name>A0A1M7ZGX6_9HYPH</name>
<keyword evidence="1" id="KW-1133">Transmembrane helix</keyword>
<proteinExistence type="predicted"/>
<gene>
    <name evidence="3" type="ORF">SAMN02745172_01598</name>
</gene>
<sequence>MADGPLSRFLGGSPGRVALQLLVLCFVVGVILSALDIRPWDIFQWLRQTVHDIASMGFGAVERFGQYLLLGAVIVIPVWLVLRILSSTRR</sequence>
<keyword evidence="1" id="KW-0812">Transmembrane</keyword>